<proteinExistence type="predicted"/>
<dbReference type="Pfam" id="PF08385">
    <property type="entry name" value="DHC_N1"/>
    <property type="match status" value="1"/>
</dbReference>
<protein>
    <recommendedName>
        <fullName evidence="1">Dynein heavy chain tail domain-containing protein</fullName>
    </recommendedName>
</protein>
<evidence type="ECO:0000313" key="3">
    <source>
        <dbReference type="Proteomes" id="UP000324091"/>
    </source>
</evidence>
<dbReference type="EMBL" id="RHFK02000018">
    <property type="protein sequence ID" value="TWW60893.1"/>
    <property type="molecule type" value="Genomic_DNA"/>
</dbReference>
<evidence type="ECO:0000259" key="1">
    <source>
        <dbReference type="Pfam" id="PF08385"/>
    </source>
</evidence>
<gene>
    <name evidence="2" type="ORF">D4764_05G0009830</name>
</gene>
<evidence type="ECO:0000313" key="2">
    <source>
        <dbReference type="EMBL" id="TWW60893.1"/>
    </source>
</evidence>
<organism evidence="2 3">
    <name type="scientific">Takifugu flavidus</name>
    <name type="common">sansaifugu</name>
    <dbReference type="NCBI Taxonomy" id="433684"/>
    <lineage>
        <taxon>Eukaryota</taxon>
        <taxon>Metazoa</taxon>
        <taxon>Chordata</taxon>
        <taxon>Craniata</taxon>
        <taxon>Vertebrata</taxon>
        <taxon>Euteleostomi</taxon>
        <taxon>Actinopterygii</taxon>
        <taxon>Neopterygii</taxon>
        <taxon>Teleostei</taxon>
        <taxon>Neoteleostei</taxon>
        <taxon>Acanthomorphata</taxon>
        <taxon>Eupercaria</taxon>
        <taxon>Tetraodontiformes</taxon>
        <taxon>Tetradontoidea</taxon>
        <taxon>Tetraodontidae</taxon>
        <taxon>Takifugu</taxon>
    </lineage>
</organism>
<comment type="caution">
    <text evidence="2">The sequence shown here is derived from an EMBL/GenBank/DDBJ whole genome shotgun (WGS) entry which is preliminary data.</text>
</comment>
<keyword evidence="3" id="KW-1185">Reference proteome</keyword>
<reference evidence="2 3" key="1">
    <citation type="submission" date="2019-04" db="EMBL/GenBank/DDBJ databases">
        <title>Chromosome genome assembly for Takifugu flavidus.</title>
        <authorList>
            <person name="Xiao S."/>
        </authorList>
    </citation>
    <scope>NUCLEOTIDE SEQUENCE [LARGE SCALE GENOMIC DNA]</scope>
    <source>
        <strain evidence="2">HTHZ2018</strain>
        <tissue evidence="2">Muscle</tissue>
    </source>
</reference>
<dbReference type="AlphaFoldDB" id="A0A5C6N0T9"/>
<name>A0A5C6N0T9_9TELE</name>
<dbReference type="InterPro" id="IPR013594">
    <property type="entry name" value="Dynein_heavy_tail"/>
</dbReference>
<accession>A0A5C6N0T9</accession>
<sequence>MIHWTDQVKEALTDHKPGPSVLKKGWGPLQELNLWKSRSTKLLDIDKQLHSPEVKHVLSILLIFKSAYVQRFLRLTKEIQSDSSRQENLRHLSFTQRGWSSRSLNELPSAVRVSCRGWDMLFNMDDSLAIILPFPTTSTESRGHPRTELALLTSLSILFLSLSVMLLDQQTIP</sequence>
<dbReference type="Proteomes" id="UP000324091">
    <property type="component" value="Chromosome 5"/>
</dbReference>
<feature type="domain" description="Dynein heavy chain tail" evidence="1">
    <location>
        <begin position="1"/>
        <end position="93"/>
    </location>
</feature>